<dbReference type="InterPro" id="IPR016159">
    <property type="entry name" value="Cullin_repeat-like_dom_sf"/>
</dbReference>
<dbReference type="GO" id="GO:0000145">
    <property type="term" value="C:exocyst"/>
    <property type="evidence" value="ECO:0007669"/>
    <property type="project" value="InterPro"/>
</dbReference>
<keyword evidence="6" id="KW-0175">Coiled coil</keyword>
<accession>A0A7K4KLI7</accession>
<evidence type="ECO:0000256" key="3">
    <source>
        <dbReference type="ARBA" id="ARBA00022483"/>
    </source>
</evidence>
<feature type="domain" description="Exocyst complex subunit Exo70 C-terminal" evidence="8">
    <location>
        <begin position="313"/>
        <end position="690"/>
    </location>
</feature>
<reference evidence="9 10" key="1">
    <citation type="submission" date="2019-09" db="EMBL/GenBank/DDBJ databases">
        <title>Bird 10,000 Genomes (B10K) Project - Family phase.</title>
        <authorList>
            <person name="Zhang G."/>
        </authorList>
    </citation>
    <scope>NUCLEOTIDE SEQUENCE [LARGE SCALE GENOMIC DNA]</scope>
    <source>
        <strain evidence="9">B10K-MSB-42743</strain>
        <tissue evidence="9">Heart</tissue>
    </source>
</reference>
<dbReference type="FunFam" id="1.20.1280.170:FF:000002">
    <property type="entry name" value="Exocyst complex component 7"/>
    <property type="match status" value="1"/>
</dbReference>
<dbReference type="Pfam" id="PF03081">
    <property type="entry name" value="Exo70_C"/>
    <property type="match status" value="1"/>
</dbReference>
<evidence type="ECO:0000256" key="7">
    <source>
        <dbReference type="SAM" id="MobiDB-lite"/>
    </source>
</evidence>
<dbReference type="Pfam" id="PF20669">
    <property type="entry name" value="Exo70_N"/>
    <property type="match status" value="1"/>
</dbReference>
<dbReference type="OrthoDB" id="1922221at2759"/>
<keyword evidence="2 5" id="KW-0813">Transport</keyword>
<comment type="function">
    <text evidence="5">Component of the exocyst complex involved in the docking of exocytic vesicles with fusion sites on the plasma membrane.</text>
</comment>
<dbReference type="EMBL" id="VWPX01013662">
    <property type="protein sequence ID" value="NWI17032.1"/>
    <property type="molecule type" value="Genomic_DNA"/>
</dbReference>
<feature type="non-terminal residue" evidence="9">
    <location>
        <position position="697"/>
    </location>
</feature>
<gene>
    <name evidence="9" type="primary">Exoc7</name>
    <name evidence="9" type="ORF">CRYSOU_R07290</name>
</gene>
<sequence>MIPTEEVSARRREIEDKLKQEEETLSFIKESLEKSDQLTKNMVSILSSFESRLMKLENSIIPVHKQTENLQRLQENVEKTLSCLDHVISYYHVAKDTEKIIKEGPTGRLEEYLNCMDKIQKAVEYFQDNNPDSPELNRVKSLFERGKESLESEFRSLMTRHTKPVPPILILDLISGDEEMETQEEMSLEHLPESVLHDIIRISGWLVENGRNQDFMTVYFQIRSIQLDRSIKGLKDHFRKNSSSSGVPYSPAIQNKRKDTPTKKPIKRPGTIRKAQNLLKQYSQHGLDGKKGASNLIPMEGRDDVFDIEIDAYIHCVSAFVKLAQSEYQLLTEIVPEHHQKKTFDSLIQESLDNLIMEGDNIVSAARKAIIRHDYSAVLTIFPVLKHLKQMKPEFDQVLQGTAAGTKNKLPGLITSMETTGAKALEEFADNIKNDPDKEYNMPKDGTVHELTSNAILFLQQLLDFQETAGAMLASQVLGDTYNIPLDPRETSSSASSYSSEFSRRLLSTYICKVLGNLQLNLLSKSKVYEDPALSAIFLHNNYNYILKSLEKSELIQLVAVTQKTAERSYRELIEQQIQTYQRSWLKVTDYILERNLPVFQPGVKLKDKERQMIKERFKGFNDGLEELCKIQKAWAIPDVEQRDKIRRAQKTIVKEAYGAFLNRYGNVPFTKNPEKYIKYQVDQVGEMIEKLFDTSA</sequence>
<evidence type="ECO:0000256" key="4">
    <source>
        <dbReference type="ARBA" id="ARBA00026169"/>
    </source>
</evidence>
<feature type="coiled-coil region" evidence="6">
    <location>
        <begin position="4"/>
        <end position="31"/>
    </location>
</feature>
<dbReference type="InterPro" id="IPR046364">
    <property type="entry name" value="Exo70_C"/>
</dbReference>
<comment type="similarity">
    <text evidence="1 5">Belongs to the EXO70 family.</text>
</comment>
<keyword evidence="3 5" id="KW-0268">Exocytosis</keyword>
<keyword evidence="10" id="KW-1185">Reference proteome</keyword>
<dbReference type="Proteomes" id="UP000545332">
    <property type="component" value="Unassembled WGS sequence"/>
</dbReference>
<organism evidence="9 10">
    <name type="scientific">Crypturellus soui</name>
    <dbReference type="NCBI Taxonomy" id="458187"/>
    <lineage>
        <taxon>Eukaryota</taxon>
        <taxon>Metazoa</taxon>
        <taxon>Chordata</taxon>
        <taxon>Craniata</taxon>
        <taxon>Vertebrata</taxon>
        <taxon>Euteleostomi</taxon>
        <taxon>Archelosauria</taxon>
        <taxon>Archosauria</taxon>
        <taxon>Dinosauria</taxon>
        <taxon>Saurischia</taxon>
        <taxon>Theropoda</taxon>
        <taxon>Coelurosauria</taxon>
        <taxon>Aves</taxon>
        <taxon>Palaeognathae</taxon>
        <taxon>Tinamiformes</taxon>
        <taxon>Tinamidae</taxon>
        <taxon>Crypturellus</taxon>
    </lineage>
</organism>
<feature type="non-terminal residue" evidence="9">
    <location>
        <position position="1"/>
    </location>
</feature>
<feature type="region of interest" description="Disordered" evidence="7">
    <location>
        <begin position="239"/>
        <end position="268"/>
    </location>
</feature>
<keyword evidence="5" id="KW-0653">Protein transport</keyword>
<dbReference type="SUPFAM" id="SSF74788">
    <property type="entry name" value="Cullin repeat-like"/>
    <property type="match status" value="1"/>
</dbReference>
<evidence type="ECO:0000259" key="8">
    <source>
        <dbReference type="Pfam" id="PF03081"/>
    </source>
</evidence>
<evidence type="ECO:0000313" key="9">
    <source>
        <dbReference type="EMBL" id="NWI17032.1"/>
    </source>
</evidence>
<evidence type="ECO:0000256" key="1">
    <source>
        <dbReference type="ARBA" id="ARBA00006756"/>
    </source>
</evidence>
<dbReference type="InterPro" id="IPR004140">
    <property type="entry name" value="Exo70"/>
</dbReference>
<dbReference type="PANTHER" id="PTHR12542:SF41">
    <property type="entry name" value="EXOCYST COMPLEX COMPONENT 7"/>
    <property type="match status" value="1"/>
</dbReference>
<evidence type="ECO:0000256" key="2">
    <source>
        <dbReference type="ARBA" id="ARBA00022448"/>
    </source>
</evidence>
<name>A0A7K4KLI7_9AVES</name>
<comment type="caution">
    <text evidence="9">The sequence shown here is derived from an EMBL/GenBank/DDBJ whole genome shotgun (WGS) entry which is preliminary data.</text>
</comment>
<dbReference type="GO" id="GO:0006887">
    <property type="term" value="P:exocytosis"/>
    <property type="evidence" value="ECO:0007669"/>
    <property type="project" value="UniProtKB-KW"/>
</dbReference>
<protein>
    <recommendedName>
        <fullName evidence="4 5">Exocyst complex component 7</fullName>
    </recommendedName>
    <alternativeName>
        <fullName evidence="5">Exocyst complex component Exo70</fullName>
    </alternativeName>
</protein>
<evidence type="ECO:0000256" key="6">
    <source>
        <dbReference type="SAM" id="Coils"/>
    </source>
</evidence>
<evidence type="ECO:0000313" key="10">
    <source>
        <dbReference type="Proteomes" id="UP000545332"/>
    </source>
</evidence>
<evidence type="ECO:0000256" key="5">
    <source>
        <dbReference type="RuleBase" id="RU365026"/>
    </source>
</evidence>
<dbReference type="Gene3D" id="1.20.1280.170">
    <property type="entry name" value="Exocyst complex component Exo70"/>
    <property type="match status" value="2"/>
</dbReference>
<dbReference type="PANTHER" id="PTHR12542">
    <property type="entry name" value="EXOCYST COMPLEX PROTEIN EXO70"/>
    <property type="match status" value="1"/>
</dbReference>
<dbReference type="AlphaFoldDB" id="A0A7K4KLI7"/>
<dbReference type="GO" id="GO:0015031">
    <property type="term" value="P:protein transport"/>
    <property type="evidence" value="ECO:0007669"/>
    <property type="project" value="UniProtKB-KW"/>
</dbReference>
<dbReference type="GO" id="GO:0005546">
    <property type="term" value="F:phosphatidylinositol-4,5-bisphosphate binding"/>
    <property type="evidence" value="ECO:0007669"/>
    <property type="project" value="InterPro"/>
</dbReference>
<proteinExistence type="inferred from homology"/>